<dbReference type="GO" id="GO:0016020">
    <property type="term" value="C:membrane"/>
    <property type="evidence" value="ECO:0007669"/>
    <property type="project" value="TreeGrafter"/>
</dbReference>
<dbReference type="GO" id="GO:0006620">
    <property type="term" value="P:post-translational protein targeting to endoplasmic reticulum membrane"/>
    <property type="evidence" value="ECO:0007669"/>
    <property type="project" value="TreeGrafter"/>
</dbReference>
<dbReference type="SUPFAM" id="SSF48452">
    <property type="entry name" value="TPR-like"/>
    <property type="match status" value="1"/>
</dbReference>
<dbReference type="Pfam" id="PF13432">
    <property type="entry name" value="TPR_16"/>
    <property type="match status" value="1"/>
</dbReference>
<dbReference type="GO" id="GO:0060090">
    <property type="term" value="F:molecular adaptor activity"/>
    <property type="evidence" value="ECO:0007669"/>
    <property type="project" value="TreeGrafter"/>
</dbReference>
<protein>
    <submittedName>
        <fullName evidence="4">Putative conserved TPR domain protein</fullName>
    </submittedName>
</protein>
<dbReference type="InterPro" id="IPR019734">
    <property type="entry name" value="TPR_rpt"/>
</dbReference>
<name>G0TX66_TRYVY</name>
<gene>
    <name evidence="4" type="ORF">TVY486_0603470</name>
</gene>
<dbReference type="Gene3D" id="1.25.40.10">
    <property type="entry name" value="Tetratricopeptide repeat domain"/>
    <property type="match status" value="1"/>
</dbReference>
<feature type="repeat" description="TPR" evidence="3">
    <location>
        <begin position="138"/>
        <end position="171"/>
    </location>
</feature>
<reference evidence="4" key="1">
    <citation type="journal article" date="2012" name="Proc. Natl. Acad. Sci. U.S.A.">
        <title>Antigenic diversity is generated by distinct evolutionary mechanisms in African trypanosome species.</title>
        <authorList>
            <person name="Jackson A.P."/>
            <person name="Berry A."/>
            <person name="Aslett M."/>
            <person name="Allison H.C."/>
            <person name="Burton P."/>
            <person name="Vavrova-Anderson J."/>
            <person name="Brown R."/>
            <person name="Browne H."/>
            <person name="Corton N."/>
            <person name="Hauser H."/>
            <person name="Gamble J."/>
            <person name="Gilderthorp R."/>
            <person name="Marcello L."/>
            <person name="McQuillan J."/>
            <person name="Otto T.D."/>
            <person name="Quail M.A."/>
            <person name="Sanders M.J."/>
            <person name="van Tonder A."/>
            <person name="Ginger M.L."/>
            <person name="Field M.C."/>
            <person name="Barry J.D."/>
            <person name="Hertz-Fowler C."/>
            <person name="Berriman M."/>
        </authorList>
    </citation>
    <scope>NUCLEOTIDE SEQUENCE</scope>
    <source>
        <strain evidence="4">Y486</strain>
    </source>
</reference>
<dbReference type="InterPro" id="IPR011990">
    <property type="entry name" value="TPR-like_helical_dom_sf"/>
</dbReference>
<dbReference type="GO" id="GO:0072380">
    <property type="term" value="C:TRC complex"/>
    <property type="evidence" value="ECO:0007669"/>
    <property type="project" value="TreeGrafter"/>
</dbReference>
<dbReference type="SMART" id="SM00028">
    <property type="entry name" value="TPR"/>
    <property type="match status" value="3"/>
</dbReference>
<dbReference type="PANTHER" id="PTHR45831">
    <property type="entry name" value="LD24721P"/>
    <property type="match status" value="1"/>
</dbReference>
<evidence type="ECO:0000256" key="2">
    <source>
        <dbReference type="ARBA" id="ARBA00022803"/>
    </source>
</evidence>
<dbReference type="Pfam" id="PF00515">
    <property type="entry name" value="TPR_1"/>
    <property type="match status" value="1"/>
</dbReference>
<evidence type="ECO:0000256" key="1">
    <source>
        <dbReference type="ARBA" id="ARBA00022737"/>
    </source>
</evidence>
<keyword evidence="1" id="KW-0677">Repeat</keyword>
<dbReference type="VEuPathDB" id="TriTrypDB:TvY486_0603470"/>
<dbReference type="Gene3D" id="1.10.260.100">
    <property type="match status" value="1"/>
</dbReference>
<dbReference type="EMBL" id="HE573022">
    <property type="protein sequence ID" value="CCC48556.1"/>
    <property type="molecule type" value="Genomic_DNA"/>
</dbReference>
<dbReference type="AlphaFoldDB" id="G0TX66"/>
<dbReference type="PANTHER" id="PTHR45831:SF5">
    <property type="entry name" value="STI1 DOMAIN-CONTAINING PROTEIN"/>
    <property type="match status" value="1"/>
</dbReference>
<feature type="repeat" description="TPR" evidence="3">
    <location>
        <begin position="206"/>
        <end position="239"/>
    </location>
</feature>
<evidence type="ECO:0000256" key="3">
    <source>
        <dbReference type="PROSITE-ProRule" id="PRU00339"/>
    </source>
</evidence>
<evidence type="ECO:0000313" key="4">
    <source>
        <dbReference type="EMBL" id="CCC48556.1"/>
    </source>
</evidence>
<dbReference type="PROSITE" id="PS50005">
    <property type="entry name" value="TPR"/>
    <property type="match status" value="2"/>
</dbReference>
<keyword evidence="2 3" id="KW-0802">TPR repeat</keyword>
<organism evidence="4">
    <name type="scientific">Trypanosoma vivax (strain Y486)</name>
    <dbReference type="NCBI Taxonomy" id="1055687"/>
    <lineage>
        <taxon>Eukaryota</taxon>
        <taxon>Discoba</taxon>
        <taxon>Euglenozoa</taxon>
        <taxon>Kinetoplastea</taxon>
        <taxon>Metakinetoplastina</taxon>
        <taxon>Trypanosomatida</taxon>
        <taxon>Trypanosomatidae</taxon>
        <taxon>Trypanosoma</taxon>
        <taxon>Duttonella</taxon>
    </lineage>
</organism>
<dbReference type="OMA" id="AAMRHMS"/>
<dbReference type="PROSITE" id="PS50293">
    <property type="entry name" value="TPR_REGION"/>
    <property type="match status" value="1"/>
</dbReference>
<proteinExistence type="predicted"/>
<accession>G0TX66</accession>
<sequence length="413" mass="45811">MDSVLTDVPTVLHPVTEDHKKLVFSFIHAIRSLQTSTPGRVETIVQMLSEEYGVDPAGVGGLNDAGVNLLEVFTNALRDASKSASSQNSEKFNSFLELLVKKGYFGDTEPGSEEYNSRLEKAKKKFEKWNNPYDGMTAEEIKNKGNELMGVAKYKEAVACYTKAIEMDPEKHIFFSNRAAAHIHLKDYGSAVLDCERAIAISPSYSKAYSRLGTAFFYQENYDRAVQAFTKALELDPDNERYKEDLRQAEGKVKHSGGVSTGPGDTGGFPLAPGCMPGFSQVAQMMNNPQFIEATTRMMENPQFTQMIANFASRMSGVGAGGDPEEMMRSMGSLMGPGEVDADGNVVTPFGKINHEALERLKREEIERNPKFRAIIEDMEQNRFSAFQKYIGDPDVMEFILKFQRAIMNGASS</sequence>
<dbReference type="InterPro" id="IPR047150">
    <property type="entry name" value="SGT"/>
</dbReference>